<comment type="caution">
    <text evidence="2">The sequence shown here is derived from an EMBL/GenBank/DDBJ whole genome shotgun (WGS) entry which is preliminary data.</text>
</comment>
<name>A0A5C5YI15_9BACT</name>
<accession>A0A5C5YI15</accession>
<evidence type="ECO:0000256" key="1">
    <source>
        <dbReference type="SAM" id="SignalP"/>
    </source>
</evidence>
<keyword evidence="3" id="KW-1185">Reference proteome</keyword>
<evidence type="ECO:0000313" key="3">
    <source>
        <dbReference type="Proteomes" id="UP000318053"/>
    </source>
</evidence>
<evidence type="ECO:0000313" key="2">
    <source>
        <dbReference type="EMBL" id="TWT73992.1"/>
    </source>
</evidence>
<evidence type="ECO:0008006" key="4">
    <source>
        <dbReference type="Google" id="ProtNLM"/>
    </source>
</evidence>
<keyword evidence="1" id="KW-0732">Signal</keyword>
<dbReference type="EMBL" id="SJPK01000002">
    <property type="protein sequence ID" value="TWT73992.1"/>
    <property type="molecule type" value="Genomic_DNA"/>
</dbReference>
<feature type="signal peptide" evidence="1">
    <location>
        <begin position="1"/>
        <end position="31"/>
    </location>
</feature>
<organism evidence="2 3">
    <name type="scientific">Allorhodopirellula solitaria</name>
    <dbReference type="NCBI Taxonomy" id="2527987"/>
    <lineage>
        <taxon>Bacteria</taxon>
        <taxon>Pseudomonadati</taxon>
        <taxon>Planctomycetota</taxon>
        <taxon>Planctomycetia</taxon>
        <taxon>Pirellulales</taxon>
        <taxon>Pirellulaceae</taxon>
        <taxon>Allorhodopirellula</taxon>
    </lineage>
</organism>
<protein>
    <recommendedName>
        <fullName evidence="4">Flagellar assembly protein T N-terminal domain-containing protein</fullName>
    </recommendedName>
</protein>
<dbReference type="AlphaFoldDB" id="A0A5C5YI15"/>
<dbReference type="Proteomes" id="UP000318053">
    <property type="component" value="Unassembled WGS sequence"/>
</dbReference>
<feature type="chain" id="PRO_5022895374" description="Flagellar assembly protein T N-terminal domain-containing protein" evidence="1">
    <location>
        <begin position="32"/>
        <end position="419"/>
    </location>
</feature>
<gene>
    <name evidence="2" type="ORF">CA85_08750</name>
</gene>
<reference evidence="2 3" key="1">
    <citation type="submission" date="2019-02" db="EMBL/GenBank/DDBJ databases">
        <title>Deep-cultivation of Planctomycetes and their phenomic and genomic characterization uncovers novel biology.</title>
        <authorList>
            <person name="Wiegand S."/>
            <person name="Jogler M."/>
            <person name="Boedeker C."/>
            <person name="Pinto D."/>
            <person name="Vollmers J."/>
            <person name="Rivas-Marin E."/>
            <person name="Kohn T."/>
            <person name="Peeters S.H."/>
            <person name="Heuer A."/>
            <person name="Rast P."/>
            <person name="Oberbeckmann S."/>
            <person name="Bunk B."/>
            <person name="Jeske O."/>
            <person name="Meyerdierks A."/>
            <person name="Storesund J.E."/>
            <person name="Kallscheuer N."/>
            <person name="Luecker S."/>
            <person name="Lage O.M."/>
            <person name="Pohl T."/>
            <person name="Merkel B.J."/>
            <person name="Hornburger P."/>
            <person name="Mueller R.-W."/>
            <person name="Bruemmer F."/>
            <person name="Labrenz M."/>
            <person name="Spormann A.M."/>
            <person name="Op Den Camp H."/>
            <person name="Overmann J."/>
            <person name="Amann R."/>
            <person name="Jetten M.S.M."/>
            <person name="Mascher T."/>
            <person name="Medema M.H."/>
            <person name="Devos D.P."/>
            <person name="Kaster A.-K."/>
            <person name="Ovreas L."/>
            <person name="Rohde M."/>
            <person name="Galperin M.Y."/>
            <person name="Jogler C."/>
        </authorList>
    </citation>
    <scope>NUCLEOTIDE SEQUENCE [LARGE SCALE GENOMIC DNA]</scope>
    <source>
        <strain evidence="2 3">CA85</strain>
    </source>
</reference>
<sequence length="419" mass="47130" precursor="true">MKNHRNITMKRPFAPFFALLCMLTTALSATGQDDILTVTSRGVGVSENEAKKDALINAMQQAVGAYLDSETLIENDQIIHDRVLAVSDGFVKEYDVTDGPNQRPDGLYEVAIKADVQRGKVQERLEAIRVIESTVAGKDAAAEVFTKIANAEQGQELLEKHLDGLLEKLLVARLVGEDGKPSEQVRPIVEIQEDHRIKCTWNIEVYFDMKAFYEQVVPQLDKVFRAVSEGQPGSCVFMGRQLPVKMPTGYPVLRLAKILGSIPNSEIKVSGKPLPILLSVGRDKFGTNERFRVYLLSSLFYKNVLQDIRKCILTTELHLYVLDEDDRIVRQDLLPLNEESTARYSNYAPQRFYPEFLLRFGGSRYEDEGMILAPRFVSSSNGTSGRAGVYTDTLLIPYSFMIEQSDLESISSVRFRFAQ</sequence>
<proteinExistence type="predicted"/>